<dbReference type="AlphaFoldDB" id="A0A177BA97"/>
<proteinExistence type="predicted"/>
<evidence type="ECO:0000313" key="1">
    <source>
        <dbReference type="EMBL" id="OAF71239.1"/>
    </source>
</evidence>
<reference evidence="1 2" key="1">
    <citation type="submission" date="2016-04" db="EMBL/GenBank/DDBJ databases">
        <title>The genome of Intoshia linei affirms orthonectids as highly simplified spiralians.</title>
        <authorList>
            <person name="Mikhailov K.V."/>
            <person name="Slusarev G.S."/>
            <person name="Nikitin M.A."/>
            <person name="Logacheva M.D."/>
            <person name="Penin A."/>
            <person name="Aleoshin V."/>
            <person name="Panchin Y.V."/>
        </authorList>
    </citation>
    <scope>NUCLEOTIDE SEQUENCE [LARGE SCALE GENOMIC DNA]</scope>
    <source>
        <strain evidence="1">Intl2013</strain>
        <tissue evidence="1">Whole animal</tissue>
    </source>
</reference>
<organism evidence="1 2">
    <name type="scientific">Intoshia linei</name>
    <dbReference type="NCBI Taxonomy" id="1819745"/>
    <lineage>
        <taxon>Eukaryota</taxon>
        <taxon>Metazoa</taxon>
        <taxon>Spiralia</taxon>
        <taxon>Lophotrochozoa</taxon>
        <taxon>Mesozoa</taxon>
        <taxon>Orthonectida</taxon>
        <taxon>Rhopaluridae</taxon>
        <taxon>Intoshia</taxon>
    </lineage>
</organism>
<accession>A0A177BA97</accession>
<comment type="caution">
    <text evidence="1">The sequence shown here is derived from an EMBL/GenBank/DDBJ whole genome shotgun (WGS) entry which is preliminary data.</text>
</comment>
<dbReference type="InterPro" id="IPR036280">
    <property type="entry name" value="Multihaem_cyt_sf"/>
</dbReference>
<dbReference type="Proteomes" id="UP000078046">
    <property type="component" value="Unassembled WGS sequence"/>
</dbReference>
<dbReference type="OrthoDB" id="6151656at2759"/>
<keyword evidence="2" id="KW-1185">Reference proteome</keyword>
<dbReference type="EMBL" id="LWCA01000068">
    <property type="protein sequence ID" value="OAF71239.1"/>
    <property type="molecule type" value="Genomic_DNA"/>
</dbReference>
<name>A0A177BA97_9BILA</name>
<gene>
    <name evidence="1" type="ORF">A3Q56_00987</name>
</gene>
<sequence length="91" mass="10256">MKESHISFRSVLAVYLVKSLSSMTNSILSGPGSNPPQELRFDGLNHYLISQVKQARCAVCHKNTYKLCEKCHKNMHLKLLNVTNVPLMEPS</sequence>
<protein>
    <submittedName>
        <fullName evidence="1">Uncharacterized protein</fullName>
    </submittedName>
</protein>
<evidence type="ECO:0000313" key="2">
    <source>
        <dbReference type="Proteomes" id="UP000078046"/>
    </source>
</evidence>
<dbReference type="SUPFAM" id="SSF48695">
    <property type="entry name" value="Multiheme cytochromes"/>
    <property type="match status" value="1"/>
</dbReference>